<dbReference type="RefSeq" id="WP_185375861.1">
    <property type="nucleotide sequence ID" value="NZ_JAARPL010000001.1"/>
</dbReference>
<evidence type="ECO:0000259" key="3">
    <source>
        <dbReference type="Pfam" id="PF00857"/>
    </source>
</evidence>
<protein>
    <submittedName>
        <fullName evidence="4">Cysteine hydrolase</fullName>
    </submittedName>
</protein>
<reference evidence="4 5" key="1">
    <citation type="submission" date="2020-03" db="EMBL/GenBank/DDBJ databases">
        <title>Soil Listeria distribution.</title>
        <authorList>
            <person name="Liao J."/>
            <person name="Wiedmann M."/>
        </authorList>
    </citation>
    <scope>NUCLEOTIDE SEQUENCE [LARGE SCALE GENOMIC DNA]</scope>
    <source>
        <strain evidence="4 5">FSL L7-1681</strain>
    </source>
</reference>
<dbReference type="InterPro" id="IPR000868">
    <property type="entry name" value="Isochorismatase-like_dom"/>
</dbReference>
<dbReference type="AlphaFoldDB" id="A0A841Y7E6"/>
<gene>
    <name evidence="4" type="ORF">HB847_01685</name>
</gene>
<dbReference type="InterPro" id="IPR036380">
    <property type="entry name" value="Isochorismatase-like_sf"/>
</dbReference>
<dbReference type="PANTHER" id="PTHR43540:SF14">
    <property type="entry name" value="ISOCHORISMATASE"/>
    <property type="match status" value="1"/>
</dbReference>
<keyword evidence="2 4" id="KW-0378">Hydrolase</keyword>
<sequence length="175" mass="19759">MKINDERLRGVLVSDVLLVIDLQNGVNSEDFPLARLDGVLSGVNERIAMYRNAGKPVIFVQHVDAELVIDSEDWRVMPELDARSDDLYVNKTHANSFYKTELPVVLAELDVEKIEFCGAQTEYCVDSTVRFAHGLGFDCSMKRGLHTTANSDILTAEQIMAHHEAIWDHRFLTLL</sequence>
<dbReference type="Pfam" id="PF00857">
    <property type="entry name" value="Isochorismatase"/>
    <property type="match status" value="1"/>
</dbReference>
<dbReference type="GO" id="GO:0016787">
    <property type="term" value="F:hydrolase activity"/>
    <property type="evidence" value="ECO:0007669"/>
    <property type="project" value="UniProtKB-KW"/>
</dbReference>
<accession>A0A841Y7E6</accession>
<comment type="caution">
    <text evidence="4">The sequence shown here is derived from an EMBL/GenBank/DDBJ whole genome shotgun (WGS) entry which is preliminary data.</text>
</comment>
<organism evidence="4 5">
    <name type="scientific">Listeria booriae</name>
    <dbReference type="NCBI Taxonomy" id="1552123"/>
    <lineage>
        <taxon>Bacteria</taxon>
        <taxon>Bacillati</taxon>
        <taxon>Bacillota</taxon>
        <taxon>Bacilli</taxon>
        <taxon>Bacillales</taxon>
        <taxon>Listeriaceae</taxon>
        <taxon>Listeria</taxon>
    </lineage>
</organism>
<feature type="domain" description="Isochorismatase-like" evidence="3">
    <location>
        <begin position="16"/>
        <end position="141"/>
    </location>
</feature>
<dbReference type="Proteomes" id="UP000591929">
    <property type="component" value="Unassembled WGS sequence"/>
</dbReference>
<evidence type="ECO:0000313" key="5">
    <source>
        <dbReference type="Proteomes" id="UP000591929"/>
    </source>
</evidence>
<dbReference type="EMBL" id="JAARPL010000001">
    <property type="protein sequence ID" value="MBC1371062.1"/>
    <property type="molecule type" value="Genomic_DNA"/>
</dbReference>
<dbReference type="InterPro" id="IPR050272">
    <property type="entry name" value="Isochorismatase-like_hydrls"/>
</dbReference>
<name>A0A841Y7E6_9LIST</name>
<evidence type="ECO:0000256" key="2">
    <source>
        <dbReference type="ARBA" id="ARBA00022801"/>
    </source>
</evidence>
<evidence type="ECO:0000256" key="1">
    <source>
        <dbReference type="ARBA" id="ARBA00006336"/>
    </source>
</evidence>
<dbReference type="PANTHER" id="PTHR43540">
    <property type="entry name" value="PEROXYUREIDOACRYLATE/UREIDOACRYLATE AMIDOHYDROLASE-RELATED"/>
    <property type="match status" value="1"/>
</dbReference>
<proteinExistence type="inferred from homology"/>
<dbReference type="SUPFAM" id="SSF52499">
    <property type="entry name" value="Isochorismatase-like hydrolases"/>
    <property type="match status" value="1"/>
</dbReference>
<dbReference type="CDD" id="cd01014">
    <property type="entry name" value="nicotinamidase_related"/>
    <property type="match status" value="1"/>
</dbReference>
<comment type="similarity">
    <text evidence="1">Belongs to the isochorismatase family.</text>
</comment>
<dbReference type="Gene3D" id="3.40.50.850">
    <property type="entry name" value="Isochorismatase-like"/>
    <property type="match status" value="1"/>
</dbReference>
<evidence type="ECO:0000313" key="4">
    <source>
        <dbReference type="EMBL" id="MBC1371062.1"/>
    </source>
</evidence>